<sequence>MILSLPLYTNLETSDHLDDLVFKSGTYMKDKSIWKIGMHDLLTFLITLIKNAISDAASRNSDPSVSSFISFKDKTNLLASFFIFFLKEANLTMLSCFLLLTDDATSLTCSLHCETNSLIVPQTSRILMDCSDKSSNYFPCWERFKEADQGTQVLVFLYRGRFLLYQERLGEAGGVY</sequence>
<dbReference type="InParanoid" id="K4BAH6"/>
<dbReference type="AlphaFoldDB" id="K4BAH6"/>
<dbReference type="Proteomes" id="UP000004994">
    <property type="component" value="Chromosome 2"/>
</dbReference>
<dbReference type="HOGENOM" id="CLU_1527747_0_0_1"/>
<dbReference type="PaxDb" id="4081-Solyc02g083080.1.1"/>
<organism evidence="1">
    <name type="scientific">Solanum lycopersicum</name>
    <name type="common">Tomato</name>
    <name type="synonym">Lycopersicon esculentum</name>
    <dbReference type="NCBI Taxonomy" id="4081"/>
    <lineage>
        <taxon>Eukaryota</taxon>
        <taxon>Viridiplantae</taxon>
        <taxon>Streptophyta</taxon>
        <taxon>Embryophyta</taxon>
        <taxon>Tracheophyta</taxon>
        <taxon>Spermatophyta</taxon>
        <taxon>Magnoliopsida</taxon>
        <taxon>eudicotyledons</taxon>
        <taxon>Gunneridae</taxon>
        <taxon>Pentapetalae</taxon>
        <taxon>asterids</taxon>
        <taxon>lamiids</taxon>
        <taxon>Solanales</taxon>
        <taxon>Solanaceae</taxon>
        <taxon>Solanoideae</taxon>
        <taxon>Solaneae</taxon>
        <taxon>Solanum</taxon>
        <taxon>Solanum subgen. Lycopersicon</taxon>
    </lineage>
</organism>
<dbReference type="Gramene" id="Solyc02g083080.1.1">
    <property type="protein sequence ID" value="Solyc02g083080.1.1"/>
    <property type="gene ID" value="Solyc02g083080.1"/>
</dbReference>
<protein>
    <submittedName>
        <fullName evidence="1">Uncharacterized protein</fullName>
    </submittedName>
</protein>
<name>K4BAH6_SOLLC</name>
<dbReference type="EnsemblPlants" id="Solyc02g083080.1.1">
    <property type="protein sequence ID" value="Solyc02g083080.1.1"/>
    <property type="gene ID" value="Solyc02g083080.1"/>
</dbReference>
<keyword evidence="2" id="KW-1185">Reference proteome</keyword>
<evidence type="ECO:0000313" key="2">
    <source>
        <dbReference type="Proteomes" id="UP000004994"/>
    </source>
</evidence>
<accession>K4BAH6</accession>
<proteinExistence type="predicted"/>
<evidence type="ECO:0000313" key="1">
    <source>
        <dbReference type="EnsemblPlants" id="Solyc02g083080.1.1"/>
    </source>
</evidence>
<reference evidence="1" key="2">
    <citation type="submission" date="2015-06" db="UniProtKB">
        <authorList>
            <consortium name="EnsemblPlants"/>
        </authorList>
    </citation>
    <scope>IDENTIFICATION</scope>
    <source>
        <strain evidence="1">cv. Heinz 1706</strain>
    </source>
</reference>
<reference evidence="1" key="1">
    <citation type="journal article" date="2012" name="Nature">
        <title>The tomato genome sequence provides insights into fleshy fruit evolution.</title>
        <authorList>
            <consortium name="Tomato Genome Consortium"/>
        </authorList>
    </citation>
    <scope>NUCLEOTIDE SEQUENCE [LARGE SCALE GENOMIC DNA]</scope>
    <source>
        <strain evidence="1">cv. Heinz 1706</strain>
    </source>
</reference>